<dbReference type="Pfam" id="PF01248">
    <property type="entry name" value="Ribosomal_L7Ae"/>
    <property type="match status" value="1"/>
</dbReference>
<feature type="non-terminal residue" evidence="7">
    <location>
        <position position="1"/>
    </location>
</feature>
<organism evidence="7 8">
    <name type="scientific">Muntiacus reevesi</name>
    <name type="common">Reeves' muntjac</name>
    <name type="synonym">Cervus reevesi</name>
    <dbReference type="NCBI Taxonomy" id="9886"/>
    <lineage>
        <taxon>Eukaryota</taxon>
        <taxon>Metazoa</taxon>
        <taxon>Chordata</taxon>
        <taxon>Craniata</taxon>
        <taxon>Vertebrata</taxon>
        <taxon>Euteleostomi</taxon>
        <taxon>Mammalia</taxon>
        <taxon>Eutheria</taxon>
        <taxon>Laurasiatheria</taxon>
        <taxon>Artiodactyla</taxon>
        <taxon>Ruminantia</taxon>
        <taxon>Pecora</taxon>
        <taxon>Cervidae</taxon>
        <taxon>Muntiacinae</taxon>
        <taxon>Muntiacus</taxon>
    </lineage>
</organism>
<name>A0A5N3X4K1_MUNRE</name>
<evidence type="ECO:0000259" key="6">
    <source>
        <dbReference type="Pfam" id="PF01248"/>
    </source>
</evidence>
<evidence type="ECO:0000313" key="8">
    <source>
        <dbReference type="Proteomes" id="UP000326062"/>
    </source>
</evidence>
<evidence type="ECO:0000256" key="3">
    <source>
        <dbReference type="ARBA" id="ARBA00023274"/>
    </source>
</evidence>
<dbReference type="PRINTS" id="PR00882">
    <property type="entry name" value="RIBOSOMALL7A"/>
</dbReference>
<dbReference type="Gene3D" id="3.30.1330.30">
    <property type="match status" value="1"/>
</dbReference>
<evidence type="ECO:0000256" key="2">
    <source>
        <dbReference type="ARBA" id="ARBA00022980"/>
    </source>
</evidence>
<dbReference type="InterPro" id="IPR004038">
    <property type="entry name" value="Ribosomal_eL8/eL30/eS12/Gad45"/>
</dbReference>
<gene>
    <name evidence="7" type="ORF">FD755_019115</name>
</gene>
<comment type="caution">
    <text evidence="7">The sequence shown here is derived from an EMBL/GenBank/DDBJ whole genome shotgun (WGS) entry which is preliminary data.</text>
</comment>
<sequence>KMLKGKKVALAPAMVKKQEAKKVVNPLFEKRSKNFGIGQDIQFKRDLNCFVKWPHYIQLQQQRAILFKRLKLPPAVNQFTQALEQQTATQLLKLAHKYSPETKQEKEQRLLAQEEKTAGKLPTKKSPVLRAGVKTVTTLVENKNAHLVVIAHDMDLIKLMVFLPTLCRKMGVLYCIIKGKAKLGCLIHRKTCTTAAFTQICHHWGGNVLRLKSVALNTKLEKAKAKELATKLG</sequence>
<evidence type="ECO:0000256" key="1">
    <source>
        <dbReference type="ARBA" id="ARBA00007337"/>
    </source>
</evidence>
<dbReference type="InterPro" id="IPR050257">
    <property type="entry name" value="eL8/uL1-like"/>
</dbReference>
<dbReference type="PRINTS" id="PR00881">
    <property type="entry name" value="L7ARS6FAMILY"/>
</dbReference>
<feature type="domain" description="Ribosomal protein eL8/eL30/eS12/Gadd45" evidence="6">
    <location>
        <begin position="120"/>
        <end position="197"/>
    </location>
</feature>
<dbReference type="InterPro" id="IPR001921">
    <property type="entry name" value="Ribosomal_eL8_euk"/>
</dbReference>
<dbReference type="SUPFAM" id="SSF55315">
    <property type="entry name" value="L30e-like"/>
    <property type="match status" value="1"/>
</dbReference>
<dbReference type="GO" id="GO:0022625">
    <property type="term" value="C:cytosolic large ribosomal subunit"/>
    <property type="evidence" value="ECO:0007669"/>
    <property type="project" value="UniProtKB-UniRule"/>
</dbReference>
<evidence type="ECO:0000313" key="7">
    <source>
        <dbReference type="EMBL" id="KAB0369110.1"/>
    </source>
</evidence>
<dbReference type="EMBL" id="VCEB01000016">
    <property type="protein sequence ID" value="KAB0369110.1"/>
    <property type="molecule type" value="Genomic_DNA"/>
</dbReference>
<comment type="function">
    <text evidence="5">Component of the ribosome.</text>
</comment>
<dbReference type="InterPro" id="IPR018492">
    <property type="entry name" value="Ribosomal_eL8/Nhp2"/>
</dbReference>
<evidence type="ECO:0000256" key="5">
    <source>
        <dbReference type="RuleBase" id="RU367042"/>
    </source>
</evidence>
<comment type="subunit">
    <text evidence="4">Component of the large ribosomal subunit. Interacts with CRY1. Interacts with DICER1, AGO2, TARBP2, MOV10 and EIF6; they form a large RNA-induced silencing complex (RISC).</text>
</comment>
<dbReference type="Proteomes" id="UP000326062">
    <property type="component" value="Chromosome 15"/>
</dbReference>
<dbReference type="GO" id="GO:0003723">
    <property type="term" value="F:RNA binding"/>
    <property type="evidence" value="ECO:0007669"/>
    <property type="project" value="UniProtKB-UniRule"/>
</dbReference>
<evidence type="ECO:0000256" key="4">
    <source>
        <dbReference type="ARBA" id="ARBA00046616"/>
    </source>
</evidence>
<accession>A0A5N3X4K1</accession>
<keyword evidence="8" id="KW-1185">Reference proteome</keyword>
<dbReference type="PANTHER" id="PTHR23105">
    <property type="entry name" value="RIBOSOMAL PROTEIN L7AE FAMILY MEMBER"/>
    <property type="match status" value="1"/>
</dbReference>
<keyword evidence="3 5" id="KW-0687">Ribonucleoprotein</keyword>
<proteinExistence type="inferred from homology"/>
<protein>
    <recommendedName>
        <fullName evidence="5">60S ribosomal protein L7a</fullName>
    </recommendedName>
</protein>
<dbReference type="AlphaFoldDB" id="A0A5N3X4K1"/>
<dbReference type="InterPro" id="IPR029064">
    <property type="entry name" value="Ribosomal_eL30-like_sf"/>
</dbReference>
<reference evidence="7 8" key="1">
    <citation type="submission" date="2019-06" db="EMBL/GenBank/DDBJ databases">
        <title>Discovery of a novel chromosome fission-fusion reversal in muntjac.</title>
        <authorList>
            <person name="Mudd A.B."/>
            <person name="Bredeson J.V."/>
            <person name="Baum R."/>
            <person name="Hockemeyer D."/>
            <person name="Rokhsar D.S."/>
        </authorList>
    </citation>
    <scope>NUCLEOTIDE SEQUENCE [LARGE SCALE GENOMIC DNA]</scope>
    <source>
        <strain evidence="7">UCam_UCB_Mr</strain>
        <tissue evidence="7">Fibroblast cell line</tissue>
    </source>
</reference>
<keyword evidence="2 5" id="KW-0689">Ribosomal protein</keyword>
<comment type="similarity">
    <text evidence="1 5">Belongs to the eukaryotic ribosomal protein eL8 family.</text>
</comment>